<dbReference type="InterPro" id="IPR015120">
    <property type="entry name" value="Siah-Interact_N"/>
</dbReference>
<name>A0A8S3Z3J8_9EUPU</name>
<evidence type="ECO:0000256" key="6">
    <source>
        <dbReference type="ARBA" id="ARBA00022786"/>
    </source>
</evidence>
<evidence type="ECO:0000259" key="12">
    <source>
        <dbReference type="PROSITE" id="PS51203"/>
    </source>
</evidence>
<keyword evidence="14" id="KW-1185">Reference proteome</keyword>
<dbReference type="GO" id="GO:0044548">
    <property type="term" value="F:S100 protein binding"/>
    <property type="evidence" value="ECO:0007669"/>
    <property type="project" value="InterPro"/>
</dbReference>
<evidence type="ECO:0000313" key="13">
    <source>
        <dbReference type="EMBL" id="CAG5122180.1"/>
    </source>
</evidence>
<dbReference type="Proteomes" id="UP000678393">
    <property type="component" value="Unassembled WGS sequence"/>
</dbReference>
<dbReference type="Pfam" id="PF04969">
    <property type="entry name" value="CS"/>
    <property type="match status" value="1"/>
</dbReference>
<evidence type="ECO:0000256" key="3">
    <source>
        <dbReference type="ARBA" id="ARBA00015702"/>
    </source>
</evidence>
<evidence type="ECO:0000256" key="8">
    <source>
        <dbReference type="ARBA" id="ARBA00023242"/>
    </source>
</evidence>
<evidence type="ECO:0000256" key="2">
    <source>
        <dbReference type="ARBA" id="ARBA00004496"/>
    </source>
</evidence>
<dbReference type="SUPFAM" id="SSF49764">
    <property type="entry name" value="HSP20-like chaperones"/>
    <property type="match status" value="1"/>
</dbReference>
<dbReference type="PROSITE" id="PS51203">
    <property type="entry name" value="CS"/>
    <property type="match status" value="1"/>
</dbReference>
<organism evidence="13 14">
    <name type="scientific">Candidula unifasciata</name>
    <dbReference type="NCBI Taxonomy" id="100452"/>
    <lineage>
        <taxon>Eukaryota</taxon>
        <taxon>Metazoa</taxon>
        <taxon>Spiralia</taxon>
        <taxon>Lophotrochozoa</taxon>
        <taxon>Mollusca</taxon>
        <taxon>Gastropoda</taxon>
        <taxon>Heterobranchia</taxon>
        <taxon>Euthyneura</taxon>
        <taxon>Panpulmonata</taxon>
        <taxon>Eupulmonata</taxon>
        <taxon>Stylommatophora</taxon>
        <taxon>Helicina</taxon>
        <taxon>Helicoidea</taxon>
        <taxon>Geomitridae</taxon>
        <taxon>Candidula</taxon>
    </lineage>
</organism>
<feature type="compositionally biased region" description="Polar residues" evidence="10">
    <location>
        <begin position="103"/>
        <end position="118"/>
    </location>
</feature>
<feature type="non-terminal residue" evidence="13">
    <location>
        <position position="281"/>
    </location>
</feature>
<dbReference type="SUPFAM" id="SSF140106">
    <property type="entry name" value="Calcyclin-binding protein-like"/>
    <property type="match status" value="1"/>
</dbReference>
<dbReference type="InterPro" id="IPR052289">
    <property type="entry name" value="Calcyclin-binding_UBL-bridge"/>
</dbReference>
<comment type="subcellular location">
    <subcellularLocation>
        <location evidence="2">Cytoplasm</location>
    </subcellularLocation>
    <subcellularLocation>
        <location evidence="1">Nucleus</location>
    </subcellularLocation>
</comment>
<dbReference type="InterPro" id="IPR008978">
    <property type="entry name" value="HSP20-like_chaperone"/>
</dbReference>
<dbReference type="InterPro" id="IPR037201">
    <property type="entry name" value="CacyBP_N"/>
</dbReference>
<dbReference type="AlphaFoldDB" id="A0A8S3Z3J8"/>
<dbReference type="Gene3D" id="2.60.40.790">
    <property type="match status" value="1"/>
</dbReference>
<dbReference type="Pfam" id="PF09032">
    <property type="entry name" value="Siah-Interact_N"/>
    <property type="match status" value="1"/>
</dbReference>
<feature type="domain" description="SGS" evidence="11">
    <location>
        <begin position="201"/>
        <end position="281"/>
    </location>
</feature>
<evidence type="ECO:0000256" key="5">
    <source>
        <dbReference type="ARBA" id="ARBA00022553"/>
    </source>
</evidence>
<keyword evidence="6" id="KW-0833">Ubl conjugation pathway</keyword>
<keyword evidence="5" id="KW-0597">Phosphoprotein</keyword>
<evidence type="ECO:0000259" key="11">
    <source>
        <dbReference type="PROSITE" id="PS51048"/>
    </source>
</evidence>
<reference evidence="13" key="1">
    <citation type="submission" date="2021-04" db="EMBL/GenBank/DDBJ databases">
        <authorList>
            <consortium name="Molecular Ecology Group"/>
        </authorList>
    </citation>
    <scope>NUCLEOTIDE SEQUENCE</scope>
</reference>
<dbReference type="GO" id="GO:0005737">
    <property type="term" value="C:cytoplasm"/>
    <property type="evidence" value="ECO:0007669"/>
    <property type="project" value="UniProtKB-SubCell"/>
</dbReference>
<dbReference type="PROSITE" id="PS51048">
    <property type="entry name" value="SGS"/>
    <property type="match status" value="1"/>
</dbReference>
<evidence type="ECO:0000256" key="10">
    <source>
        <dbReference type="SAM" id="MobiDB-lite"/>
    </source>
</evidence>
<evidence type="ECO:0000313" key="14">
    <source>
        <dbReference type="Proteomes" id="UP000678393"/>
    </source>
</evidence>
<dbReference type="CDD" id="cd06468">
    <property type="entry name" value="p23_CacyBP"/>
    <property type="match status" value="1"/>
</dbReference>
<dbReference type="Gene3D" id="4.10.860.10">
    <property type="entry name" value="UVR domain"/>
    <property type="match status" value="1"/>
</dbReference>
<feature type="region of interest" description="Disordered" evidence="10">
    <location>
        <begin position="215"/>
        <end position="238"/>
    </location>
</feature>
<dbReference type="GO" id="GO:0005634">
    <property type="term" value="C:nucleus"/>
    <property type="evidence" value="ECO:0007669"/>
    <property type="project" value="UniProtKB-SubCell"/>
</dbReference>
<dbReference type="InterPro" id="IPR007052">
    <property type="entry name" value="CS_dom"/>
</dbReference>
<dbReference type="EMBL" id="CAJHNH020001236">
    <property type="protein sequence ID" value="CAG5122180.1"/>
    <property type="molecule type" value="Genomic_DNA"/>
</dbReference>
<gene>
    <name evidence="13" type="ORF">CUNI_LOCUS7738</name>
</gene>
<dbReference type="PANTHER" id="PTHR13164:SF3">
    <property type="entry name" value="CALCYCLIN-BINDING PROTEIN"/>
    <property type="match status" value="1"/>
</dbReference>
<feature type="region of interest" description="Disordered" evidence="10">
    <location>
        <begin position="99"/>
        <end position="118"/>
    </location>
</feature>
<comment type="function">
    <text evidence="9">May be involved in calcium-dependent ubiquitination and subsequent proteasomal degradation of target proteins. Probably serves as a molecular bridge in ubiquitin E3 complexes. Participates in the ubiquitin-mediated degradation of beta-catenin (CTNNB1).</text>
</comment>
<dbReference type="GO" id="GO:0031625">
    <property type="term" value="F:ubiquitin protein ligase binding"/>
    <property type="evidence" value="ECO:0007669"/>
    <property type="project" value="InterPro"/>
</dbReference>
<evidence type="ECO:0000256" key="4">
    <source>
        <dbReference type="ARBA" id="ARBA00022490"/>
    </source>
</evidence>
<protein>
    <recommendedName>
        <fullName evidence="3">Calcyclin-binding protein</fullName>
    </recommendedName>
</protein>
<keyword evidence="8" id="KW-0539">Nucleus</keyword>
<sequence>ETCREREPGTDGRVPARYQFVGEIRQHIQPPVHRYTTRLSASTPIPVHAMSQANVDELRQDLAEVEQFHKSATRPKVQELLSKEVDRLRRDILSLEKAAQGAKATSSRTSNGAGAGDNTQIYQENITNYAWDQSDKFLKLYLTLGNLSVVSESDILADFTNRSVTVKVQFPKKTCQLHIARLCEDIVPSDCYCKKKSEYVLVMLKKAEVGKTWQSVTEREKKAKEKDRPNLDANEDPSAGITKMLKNMYDEGDDEMKRSISKAWYQSQMKPGGGAGFMPEM</sequence>
<keyword evidence="7" id="KW-0007">Acetylation</keyword>
<dbReference type="InterPro" id="IPR037893">
    <property type="entry name" value="CS_CacyBP"/>
</dbReference>
<accession>A0A8S3Z3J8</accession>
<dbReference type="OrthoDB" id="164025at2759"/>
<comment type="caution">
    <text evidence="13">The sequence shown here is derived from an EMBL/GenBank/DDBJ whole genome shotgun (WGS) entry which is preliminary data.</text>
</comment>
<dbReference type="PANTHER" id="PTHR13164">
    <property type="entry name" value="CALICYLIN BINDING PROTEIN"/>
    <property type="match status" value="1"/>
</dbReference>
<keyword evidence="4" id="KW-0963">Cytoplasm</keyword>
<evidence type="ECO:0000256" key="7">
    <source>
        <dbReference type="ARBA" id="ARBA00022990"/>
    </source>
</evidence>
<dbReference type="GO" id="GO:0015631">
    <property type="term" value="F:tubulin binding"/>
    <property type="evidence" value="ECO:0007669"/>
    <property type="project" value="InterPro"/>
</dbReference>
<feature type="compositionally biased region" description="Basic and acidic residues" evidence="10">
    <location>
        <begin position="217"/>
        <end position="230"/>
    </location>
</feature>
<evidence type="ECO:0000256" key="1">
    <source>
        <dbReference type="ARBA" id="ARBA00004123"/>
    </source>
</evidence>
<proteinExistence type="predicted"/>
<evidence type="ECO:0000256" key="9">
    <source>
        <dbReference type="ARBA" id="ARBA00025145"/>
    </source>
</evidence>
<dbReference type="InterPro" id="IPR007699">
    <property type="entry name" value="SGS_dom"/>
</dbReference>
<feature type="domain" description="CS" evidence="12">
    <location>
        <begin position="124"/>
        <end position="217"/>
    </location>
</feature>